<gene>
    <name evidence="3" type="ORF">GRI58_10340</name>
</gene>
<proteinExistence type="predicted"/>
<dbReference type="RefSeq" id="WP_160753513.1">
    <property type="nucleotide sequence ID" value="NZ_WTYA01000007.1"/>
</dbReference>
<organism evidence="3 4">
    <name type="scientific">Qipengyuania algicida</name>
    <dbReference type="NCBI Taxonomy" id="1836209"/>
    <lineage>
        <taxon>Bacteria</taxon>
        <taxon>Pseudomonadati</taxon>
        <taxon>Pseudomonadota</taxon>
        <taxon>Alphaproteobacteria</taxon>
        <taxon>Sphingomonadales</taxon>
        <taxon>Erythrobacteraceae</taxon>
        <taxon>Qipengyuania</taxon>
    </lineage>
</organism>
<feature type="region of interest" description="Disordered" evidence="1">
    <location>
        <begin position="30"/>
        <end position="94"/>
    </location>
</feature>
<feature type="signal peptide" evidence="2">
    <location>
        <begin position="1"/>
        <end position="28"/>
    </location>
</feature>
<keyword evidence="2" id="KW-0732">Signal</keyword>
<feature type="compositionally biased region" description="Low complexity" evidence="1">
    <location>
        <begin position="83"/>
        <end position="94"/>
    </location>
</feature>
<sequence length="621" mass="65010">MKRRAWLATAAGIAMGAAVVGAQTSVLAQNGPEDLLPPGFDKPSPTPTRARPVAPAPAPAPSANASPRAPAATPTQSGEIVQPLPSGATGGTAALGNLPTLQQLQSMSTDQLDDLFGLKPKVDIPPAAQRSMARVGVIAPDEGGLPVNSLAHQPAALVKAVLDGTKGPLVSRWGHILLRRALASRLAAPEGMNPADFAGMRAALLDRMGEFSAARALVQDVDTANYTPALSSAALQAYIGTADILGTCPAVRLSRGGDGAQWQMLAAICNAYAGEQDRSETDLRRMMNSGKIDRIDVLLARRFAGAAGGQNQSVTIEWDGVDQLTPWRFALANAVGETIPKNLLDGAGRYYRLADATAPMLTPEERADDAEYAAKAGVLSSAALVDLYSQIYNNQVQQGTTDTTAQNLRDAYVGGDPSDRLNAIKSIWSGGDGDRYGRYVLTAYAAARMPIDKSFDGDAGNLVASMLTAGLDRDAVRWAPAVAGGSQAWALIALSDPSRQSASDSDLSDYLSADASKRQQRSRLLVAGLAGLGRVDGSLANEYASKLKFNLARQDRWTNAIDAAANDGNQAMVALLAGLGMQGDSWSQMTPLFLFHIVRSLDKVGLSAEARMIAAEAVARA</sequence>
<dbReference type="OrthoDB" id="7388088at2"/>
<evidence type="ECO:0008006" key="5">
    <source>
        <dbReference type="Google" id="ProtNLM"/>
    </source>
</evidence>
<comment type="caution">
    <text evidence="3">The sequence shown here is derived from an EMBL/GenBank/DDBJ whole genome shotgun (WGS) entry which is preliminary data.</text>
</comment>
<evidence type="ECO:0000313" key="3">
    <source>
        <dbReference type="EMBL" id="MXP29219.1"/>
    </source>
</evidence>
<dbReference type="EMBL" id="WTYA01000007">
    <property type="protein sequence ID" value="MXP29219.1"/>
    <property type="molecule type" value="Genomic_DNA"/>
</dbReference>
<evidence type="ECO:0000256" key="2">
    <source>
        <dbReference type="SAM" id="SignalP"/>
    </source>
</evidence>
<dbReference type="Proteomes" id="UP000439780">
    <property type="component" value="Unassembled WGS sequence"/>
</dbReference>
<feature type="compositionally biased region" description="Low complexity" evidence="1">
    <location>
        <begin position="61"/>
        <end position="74"/>
    </location>
</feature>
<reference evidence="3 4" key="1">
    <citation type="submission" date="2019-12" db="EMBL/GenBank/DDBJ databases">
        <title>Genomic-based taxomic classification of the family Erythrobacteraceae.</title>
        <authorList>
            <person name="Xu L."/>
        </authorList>
    </citation>
    <scope>NUCLEOTIDE SEQUENCE [LARGE SCALE GENOMIC DNA]</scope>
    <source>
        <strain evidence="3 4">KEMB 9005-328</strain>
    </source>
</reference>
<dbReference type="AlphaFoldDB" id="A0A845AIE9"/>
<accession>A0A845AIE9</accession>
<keyword evidence="4" id="KW-1185">Reference proteome</keyword>
<evidence type="ECO:0000313" key="4">
    <source>
        <dbReference type="Proteomes" id="UP000439780"/>
    </source>
</evidence>
<evidence type="ECO:0000256" key="1">
    <source>
        <dbReference type="SAM" id="MobiDB-lite"/>
    </source>
</evidence>
<name>A0A845AIE9_9SPHN</name>
<feature type="chain" id="PRO_5032585084" description="Antifreeze protein" evidence="2">
    <location>
        <begin position="29"/>
        <end position="621"/>
    </location>
</feature>
<protein>
    <recommendedName>
        <fullName evidence="5">Antifreeze protein</fullName>
    </recommendedName>
</protein>